<dbReference type="EMBL" id="JAMQJZ010000004">
    <property type="protein sequence ID" value="MDC3420222.1"/>
    <property type="molecule type" value="Genomic_DNA"/>
</dbReference>
<dbReference type="Pfam" id="PF04445">
    <property type="entry name" value="SAM_MT"/>
    <property type="match status" value="1"/>
</dbReference>
<dbReference type="Proteomes" id="UP001145072">
    <property type="component" value="Unassembled WGS sequence"/>
</dbReference>
<keyword evidence="2" id="KW-1185">Reference proteome</keyword>
<dbReference type="InterPro" id="IPR029063">
    <property type="entry name" value="SAM-dependent_MTases_sf"/>
</dbReference>
<sequence length="260" mass="29028">MIITTAGRTSNELIAKAKELSMKYELPYKERNGVSVESLQQKHQDDVIVVGKDRIYIAPLHDNAKLFFHPNLAMVRAKRMFKGEEESLVKAAKLTSGMSFLDCTLGLASDSIIASIAVGDSGSVTGIEGNSLLFFLANEGLSSFTTGNSDFDQAMRRIHVVYGDHLSFLQQAKTGSVDVIYFDPMFHETIDTSHGINSIRGQAVMAPLTAKVIDEAKRVARQRIILKDHWQSERFTQLGFIQHKRKTSLFHYGTMELTKE</sequence>
<proteinExistence type="predicted"/>
<protein>
    <submittedName>
        <fullName evidence="1">Class I SAM-dependent methyltransferase</fullName>
    </submittedName>
</protein>
<dbReference type="AlphaFoldDB" id="A0A9X3WHU9"/>
<accession>A0A9X3WHU9</accession>
<dbReference type="GO" id="GO:0008990">
    <property type="term" value="F:rRNA (guanine-N2-)-methyltransferase activity"/>
    <property type="evidence" value="ECO:0007669"/>
    <property type="project" value="InterPro"/>
</dbReference>
<name>A0A9X3WHU9_9BACI</name>
<dbReference type="Gene3D" id="3.40.50.150">
    <property type="entry name" value="Vaccinia Virus protein VP39"/>
    <property type="match status" value="1"/>
</dbReference>
<dbReference type="PANTHER" id="PTHR36112:SF1">
    <property type="entry name" value="RIBOSOMAL RNA SMALL SUBUNIT METHYLTRANSFERASE J"/>
    <property type="match status" value="1"/>
</dbReference>
<comment type="caution">
    <text evidence="1">The sequence shown here is derived from an EMBL/GenBank/DDBJ whole genome shotgun (WGS) entry which is preliminary data.</text>
</comment>
<keyword evidence="1" id="KW-0489">Methyltransferase</keyword>
<dbReference type="SUPFAM" id="SSF53335">
    <property type="entry name" value="S-adenosyl-L-methionine-dependent methyltransferases"/>
    <property type="match status" value="1"/>
</dbReference>
<organism evidence="1 2">
    <name type="scientific">Aquibacillus koreensis</name>
    <dbReference type="NCBI Taxonomy" id="279446"/>
    <lineage>
        <taxon>Bacteria</taxon>
        <taxon>Bacillati</taxon>
        <taxon>Bacillota</taxon>
        <taxon>Bacilli</taxon>
        <taxon>Bacillales</taxon>
        <taxon>Bacillaceae</taxon>
        <taxon>Aquibacillus</taxon>
    </lineage>
</organism>
<reference evidence="1" key="1">
    <citation type="submission" date="2022-06" db="EMBL/GenBank/DDBJ databases">
        <title>Aquibacillus sp. a new bacterium isolated from soil saline samples.</title>
        <authorList>
            <person name="Galisteo C."/>
            <person name="De La Haba R."/>
            <person name="Sanchez-Porro C."/>
            <person name="Ventosa A."/>
        </authorList>
    </citation>
    <scope>NUCLEOTIDE SEQUENCE</scope>
    <source>
        <strain evidence="1">JCM 12387</strain>
    </source>
</reference>
<evidence type="ECO:0000313" key="2">
    <source>
        <dbReference type="Proteomes" id="UP001145072"/>
    </source>
</evidence>
<dbReference type="RefSeq" id="WP_259868731.1">
    <property type="nucleotide sequence ID" value="NZ_JAMQJZ010000004.1"/>
</dbReference>
<dbReference type="PANTHER" id="PTHR36112">
    <property type="entry name" value="RIBOSOMAL RNA SMALL SUBUNIT METHYLTRANSFERASE J"/>
    <property type="match status" value="1"/>
</dbReference>
<keyword evidence="1" id="KW-0808">Transferase</keyword>
<dbReference type="InterPro" id="IPR007536">
    <property type="entry name" value="16SrRNA_methylTrfase_J"/>
</dbReference>
<evidence type="ECO:0000313" key="1">
    <source>
        <dbReference type="EMBL" id="MDC3420222.1"/>
    </source>
</evidence>
<gene>
    <name evidence="1" type="ORF">NC661_07540</name>
</gene>